<dbReference type="Pfam" id="PF07534">
    <property type="entry name" value="TLD"/>
    <property type="match status" value="1"/>
</dbReference>
<dbReference type="Gene3D" id="1.10.472.80">
    <property type="entry name" value="Ypt/Rab-GAP domain of gyp1p, domain 3"/>
    <property type="match status" value="1"/>
</dbReference>
<evidence type="ECO:0000256" key="4">
    <source>
        <dbReference type="ARBA" id="ARBA00023136"/>
    </source>
</evidence>
<keyword evidence="4" id="KW-0472">Membrane</keyword>
<dbReference type="PANTHER" id="PTHR23354:SF122">
    <property type="entry name" value="GTPASE-ACTIVATING PROTEIN SKYWALKER"/>
    <property type="match status" value="1"/>
</dbReference>
<evidence type="ECO:0008006" key="11">
    <source>
        <dbReference type="Google" id="ProtNLM"/>
    </source>
</evidence>
<evidence type="ECO:0000259" key="7">
    <source>
        <dbReference type="PROSITE" id="PS50086"/>
    </source>
</evidence>
<dbReference type="SMART" id="SM00164">
    <property type="entry name" value="TBC"/>
    <property type="match status" value="1"/>
</dbReference>
<protein>
    <recommendedName>
        <fullName evidence="11">TLD family protein</fullName>
    </recommendedName>
</protein>
<feature type="domain" description="TLDc" evidence="8">
    <location>
        <begin position="416"/>
        <end position="577"/>
    </location>
</feature>
<keyword evidence="10" id="KW-1185">Reference proteome</keyword>
<dbReference type="Proteomes" id="UP001470230">
    <property type="component" value="Unassembled WGS sequence"/>
</dbReference>
<evidence type="ECO:0000313" key="10">
    <source>
        <dbReference type="Proteomes" id="UP001470230"/>
    </source>
</evidence>
<name>A0ABR2GSD8_9EUKA</name>
<dbReference type="InterPro" id="IPR006571">
    <property type="entry name" value="TLDc_dom"/>
</dbReference>
<proteinExistence type="predicted"/>
<comment type="subcellular location">
    <subcellularLocation>
        <location evidence="1">Cytoplasmic vesicle membrane</location>
    </subcellularLocation>
    <subcellularLocation>
        <location evidence="2">Endomembrane system</location>
        <topology evidence="2">Peripheral membrane protein</topology>
    </subcellularLocation>
    <subcellularLocation>
        <location evidence="6">Synapse</location>
    </subcellularLocation>
</comment>
<dbReference type="InterPro" id="IPR000195">
    <property type="entry name" value="Rab-GAP-TBC_dom"/>
</dbReference>
<dbReference type="InterPro" id="IPR035969">
    <property type="entry name" value="Rab-GAP_TBC_sf"/>
</dbReference>
<dbReference type="SUPFAM" id="SSF47923">
    <property type="entry name" value="Ypt/Rab-GAP domain of gyp1p"/>
    <property type="match status" value="1"/>
</dbReference>
<evidence type="ECO:0000256" key="1">
    <source>
        <dbReference type="ARBA" id="ARBA00004156"/>
    </source>
</evidence>
<evidence type="ECO:0000256" key="5">
    <source>
        <dbReference type="ARBA" id="ARBA00023329"/>
    </source>
</evidence>
<evidence type="ECO:0000256" key="2">
    <source>
        <dbReference type="ARBA" id="ARBA00004184"/>
    </source>
</evidence>
<evidence type="ECO:0000256" key="3">
    <source>
        <dbReference type="ARBA" id="ARBA00023018"/>
    </source>
</evidence>
<dbReference type="SMART" id="SM00584">
    <property type="entry name" value="TLDc"/>
    <property type="match status" value="1"/>
</dbReference>
<evidence type="ECO:0000259" key="8">
    <source>
        <dbReference type="PROSITE" id="PS51886"/>
    </source>
</evidence>
<keyword evidence="5" id="KW-0968">Cytoplasmic vesicle</keyword>
<dbReference type="PROSITE" id="PS51886">
    <property type="entry name" value="TLDC"/>
    <property type="match status" value="1"/>
</dbReference>
<accession>A0ABR2GSD8</accession>
<gene>
    <name evidence="9" type="ORF">M9Y10_037363</name>
</gene>
<reference evidence="9 10" key="1">
    <citation type="submission" date="2024-04" db="EMBL/GenBank/DDBJ databases">
        <title>Tritrichomonas musculus Genome.</title>
        <authorList>
            <person name="Alves-Ferreira E."/>
            <person name="Grigg M."/>
            <person name="Lorenzi H."/>
            <person name="Galac M."/>
        </authorList>
    </citation>
    <scope>NUCLEOTIDE SEQUENCE [LARGE SCALE GENOMIC DNA]</scope>
    <source>
        <strain evidence="9 10">EAF2021</strain>
    </source>
</reference>
<keyword evidence="3" id="KW-0770">Synapse</keyword>
<dbReference type="EMBL" id="JAPFFF010000063">
    <property type="protein sequence ID" value="KAK8836839.1"/>
    <property type="molecule type" value="Genomic_DNA"/>
</dbReference>
<dbReference type="Pfam" id="PF00566">
    <property type="entry name" value="RabGAP-TBC"/>
    <property type="match status" value="1"/>
</dbReference>
<evidence type="ECO:0000256" key="6">
    <source>
        <dbReference type="ARBA" id="ARBA00034103"/>
    </source>
</evidence>
<dbReference type="PROSITE" id="PS50086">
    <property type="entry name" value="TBC_RABGAP"/>
    <property type="match status" value="1"/>
</dbReference>
<organism evidence="9 10">
    <name type="scientific">Tritrichomonas musculus</name>
    <dbReference type="NCBI Taxonomy" id="1915356"/>
    <lineage>
        <taxon>Eukaryota</taxon>
        <taxon>Metamonada</taxon>
        <taxon>Parabasalia</taxon>
        <taxon>Tritrichomonadida</taxon>
        <taxon>Tritrichomonadidae</taxon>
        <taxon>Tritrichomonas</taxon>
    </lineage>
</organism>
<feature type="domain" description="Rab-GAP TBC" evidence="7">
    <location>
        <begin position="61"/>
        <end position="246"/>
    </location>
</feature>
<sequence length="596" mass="68845">MDVNEHAIQALDLLSDAKFGLGCIELTDDWDEEEKQREIECQKLKFKTYRTKQLKLLARYGLSNSVRRRCWFILSGGFDLYLKVGDVYSHAVEATKNLPMDEKSFFGVSFNFIEYMQKPIAQILPTFLRAIWYNNQDVEFSPLIPTFSAMLLVFMEPSLAYLSLQAIINTSRESSYYLLLNKEQLFTTIEAVEKLIVIRFSSVANHAEKLGINLSQLILSIFPYFFIPFISGPVSLTIFDSFVSEGRKVLFRFFLQILYDEKSNLTNTNDPNEFGRLIFNAVDRLNDPNKMKAFIKKAFKIKMKRRTHIEKLEEKASGIPENIKKQLNQQMDATFSMIPQHPQNFFIPNIRRKRVTTLNQYDNSLENSFTYIERLKKRISMSNLLNQCEIETMKNIQAQIAQRCLPVIYSCGQKSMILNEEMLLSIRSKLPSVFRLYSAVLVYKMTVNGRSFQSLFEKCTCQCQYIMLIKTTNEKVIGAFLSDPPLPNNNGCYFGSQMTTVFDMNKKLFFKMKVPANKCFMFVSEDVILVGGPDPALSIKNGFKIVFSKKCDTFKSPVLTENEAGDDIAEVELYGFLPNHYVRQRRNSINALQKNI</sequence>
<comment type="caution">
    <text evidence="9">The sequence shown here is derived from an EMBL/GenBank/DDBJ whole genome shotgun (WGS) entry which is preliminary data.</text>
</comment>
<dbReference type="PANTHER" id="PTHR23354">
    <property type="entry name" value="NUCLEOLAR PROTEIN 7/ESTROGEN RECEPTOR COACTIVATOR-RELATED"/>
    <property type="match status" value="1"/>
</dbReference>
<evidence type="ECO:0000313" key="9">
    <source>
        <dbReference type="EMBL" id="KAK8836839.1"/>
    </source>
</evidence>